<dbReference type="PANTHER" id="PTHR24070">
    <property type="entry name" value="RAS, DI-RAS, AND RHEB FAMILY MEMBERS OF SMALL GTPASE SUPERFAMILY"/>
    <property type="match status" value="1"/>
</dbReference>
<dbReference type="Proteomes" id="UP000050761">
    <property type="component" value="Unassembled WGS sequence"/>
</dbReference>
<reference evidence="5" key="2">
    <citation type="submission" date="2019-09" db="UniProtKB">
        <authorList>
            <consortium name="WormBaseParasite"/>
        </authorList>
    </citation>
    <scope>IDENTIFICATION</scope>
</reference>
<keyword evidence="1" id="KW-0547">Nucleotide-binding</keyword>
<sequence>MKRQYRIAVIGAPACGKSSLIRRFVFDEYAETYDPTIEDRYKKSLIYKGKPAHLEILDTAGKELVSEMMHRYITSADAFMVVYSVGSRKSYEHALHLFHQIARIARLLVAAKCDSDYREVTSDEGNTLSAQLSCSFAEVSAKMNINVHEVFEEMVAQLRYIETVEHGRRGTKEHYPSRGSSLCCFL</sequence>
<dbReference type="PROSITE" id="PS51419">
    <property type="entry name" value="RAB"/>
    <property type="match status" value="1"/>
</dbReference>
<dbReference type="InterPro" id="IPR005225">
    <property type="entry name" value="Small_GTP-bd"/>
</dbReference>
<dbReference type="Pfam" id="PF00071">
    <property type="entry name" value="Ras"/>
    <property type="match status" value="1"/>
</dbReference>
<dbReference type="GO" id="GO:0016020">
    <property type="term" value="C:membrane"/>
    <property type="evidence" value="ECO:0007669"/>
    <property type="project" value="InterPro"/>
</dbReference>
<evidence type="ECO:0000313" key="3">
    <source>
        <dbReference type="EMBL" id="VDP19668.1"/>
    </source>
</evidence>
<protein>
    <submittedName>
        <fullName evidence="5">Ras-related GTP-binding protein</fullName>
    </submittedName>
</protein>
<dbReference type="SMART" id="SM00174">
    <property type="entry name" value="RHO"/>
    <property type="match status" value="1"/>
</dbReference>
<keyword evidence="4" id="KW-1185">Reference proteome</keyword>
<dbReference type="SUPFAM" id="SSF52540">
    <property type="entry name" value="P-loop containing nucleoside triphosphate hydrolases"/>
    <property type="match status" value="1"/>
</dbReference>
<name>A0A183GDP3_HELPZ</name>
<dbReference type="PRINTS" id="PR00449">
    <property type="entry name" value="RASTRNSFRMNG"/>
</dbReference>
<accession>A0A3P8CFJ5</accession>
<dbReference type="Gene3D" id="3.40.50.300">
    <property type="entry name" value="P-loop containing nucleotide triphosphate hydrolases"/>
    <property type="match status" value="1"/>
</dbReference>
<dbReference type="NCBIfam" id="TIGR00231">
    <property type="entry name" value="small_GTP"/>
    <property type="match status" value="1"/>
</dbReference>
<keyword evidence="2" id="KW-0342">GTP-binding</keyword>
<dbReference type="EMBL" id="UZAH01032105">
    <property type="protein sequence ID" value="VDP19668.1"/>
    <property type="molecule type" value="Genomic_DNA"/>
</dbReference>
<accession>A0A183GDP3</accession>
<evidence type="ECO:0000313" key="5">
    <source>
        <dbReference type="WBParaSite" id="HPBE_0002038301-mRNA-1"/>
    </source>
</evidence>
<organism evidence="4 5">
    <name type="scientific">Heligmosomoides polygyrus</name>
    <name type="common">Parasitic roundworm</name>
    <dbReference type="NCBI Taxonomy" id="6339"/>
    <lineage>
        <taxon>Eukaryota</taxon>
        <taxon>Metazoa</taxon>
        <taxon>Ecdysozoa</taxon>
        <taxon>Nematoda</taxon>
        <taxon>Chromadorea</taxon>
        <taxon>Rhabditida</taxon>
        <taxon>Rhabditina</taxon>
        <taxon>Rhabditomorpha</taxon>
        <taxon>Strongyloidea</taxon>
        <taxon>Heligmosomidae</taxon>
        <taxon>Heligmosomoides</taxon>
    </lineage>
</organism>
<dbReference type="GO" id="GO:0003924">
    <property type="term" value="F:GTPase activity"/>
    <property type="evidence" value="ECO:0007669"/>
    <property type="project" value="InterPro"/>
</dbReference>
<dbReference type="OrthoDB" id="265044at2759"/>
<dbReference type="InterPro" id="IPR001806">
    <property type="entry name" value="Small_GTPase"/>
</dbReference>
<dbReference type="GO" id="GO:0005525">
    <property type="term" value="F:GTP binding"/>
    <property type="evidence" value="ECO:0007669"/>
    <property type="project" value="UniProtKB-KW"/>
</dbReference>
<evidence type="ECO:0000256" key="1">
    <source>
        <dbReference type="ARBA" id="ARBA00022741"/>
    </source>
</evidence>
<dbReference type="GO" id="GO:0007165">
    <property type="term" value="P:signal transduction"/>
    <property type="evidence" value="ECO:0007669"/>
    <property type="project" value="InterPro"/>
</dbReference>
<dbReference type="AlphaFoldDB" id="A0A183GDP3"/>
<dbReference type="WBParaSite" id="HPBE_0002038301-mRNA-1">
    <property type="protein sequence ID" value="HPBE_0002038301-mRNA-1"/>
    <property type="gene ID" value="HPBE_0002038301"/>
</dbReference>
<proteinExistence type="predicted"/>
<dbReference type="SMART" id="SM00175">
    <property type="entry name" value="RAB"/>
    <property type="match status" value="1"/>
</dbReference>
<evidence type="ECO:0000313" key="4">
    <source>
        <dbReference type="Proteomes" id="UP000050761"/>
    </source>
</evidence>
<dbReference type="InterPro" id="IPR020849">
    <property type="entry name" value="Small_GTPase_Ras-type"/>
</dbReference>
<dbReference type="InterPro" id="IPR027417">
    <property type="entry name" value="P-loop_NTPase"/>
</dbReference>
<reference evidence="3 4" key="1">
    <citation type="submission" date="2018-11" db="EMBL/GenBank/DDBJ databases">
        <authorList>
            <consortium name="Pathogen Informatics"/>
        </authorList>
    </citation>
    <scope>NUCLEOTIDE SEQUENCE [LARGE SCALE GENOMIC DNA]</scope>
</reference>
<dbReference type="SMART" id="SM00173">
    <property type="entry name" value="RAS"/>
    <property type="match status" value="1"/>
</dbReference>
<dbReference type="FunFam" id="3.40.50.300:FF:001447">
    <property type="entry name" value="Ras-related protein Rab-1B"/>
    <property type="match status" value="1"/>
</dbReference>
<evidence type="ECO:0000256" key="2">
    <source>
        <dbReference type="ARBA" id="ARBA00023134"/>
    </source>
</evidence>
<dbReference type="PROSITE" id="PS51421">
    <property type="entry name" value="RAS"/>
    <property type="match status" value="1"/>
</dbReference>
<dbReference type="PROSITE" id="PS51420">
    <property type="entry name" value="RHO"/>
    <property type="match status" value="1"/>
</dbReference>
<gene>
    <name evidence="3" type="ORF">HPBE_LOCUS20382</name>
</gene>